<feature type="transmembrane region" description="Helical" evidence="1">
    <location>
        <begin position="7"/>
        <end position="31"/>
    </location>
</feature>
<dbReference type="EMBL" id="CP017607">
    <property type="protein sequence ID" value="ATW30813.1"/>
    <property type="molecule type" value="Genomic_DNA"/>
</dbReference>
<keyword evidence="1" id="KW-0812">Transmembrane</keyword>
<proteinExistence type="predicted"/>
<protein>
    <submittedName>
        <fullName evidence="2">Surface exclusion protein</fullName>
    </submittedName>
</protein>
<dbReference type="RefSeq" id="WP_100103779.1">
    <property type="nucleotide sequence ID" value="NZ_CAWNMT010000002.1"/>
</dbReference>
<keyword evidence="1" id="KW-1133">Transmembrane helix</keyword>
<organism evidence="2 3">
    <name type="scientific">Candidatus Williamhamiltonella defendens</name>
    <dbReference type="NCBI Taxonomy" id="138072"/>
    <lineage>
        <taxon>Bacteria</taxon>
        <taxon>Pseudomonadati</taxon>
        <taxon>Pseudomonadota</taxon>
        <taxon>Gammaproteobacteria</taxon>
        <taxon>Enterobacterales</taxon>
        <taxon>Enterobacteriaceae</taxon>
        <taxon>aphid secondary symbionts</taxon>
        <taxon>Candidatus Williamhamiltonella</taxon>
    </lineage>
</organism>
<reference evidence="3" key="1">
    <citation type="submission" date="2016-10" db="EMBL/GenBank/DDBJ databases">
        <authorList>
            <person name="Chevignon G."/>
        </authorList>
    </citation>
    <scope>NUCLEOTIDE SEQUENCE [LARGE SCALE GENOMIC DNA]</scope>
    <source>
        <strain evidence="3">A2C</strain>
        <plasmid evidence="3">phda2c.1</plasmid>
    </source>
</reference>
<geneLocation type="plasmid" evidence="3">
    <name>phda2c.1</name>
</geneLocation>
<accession>A0A2D3T538</accession>
<feature type="transmembrane region" description="Helical" evidence="1">
    <location>
        <begin position="51"/>
        <end position="73"/>
    </location>
</feature>
<dbReference type="AlphaFoldDB" id="A0A2D3T538"/>
<dbReference type="NCBIfam" id="NF033891">
    <property type="entry name" value="surf_exc_IncI1"/>
    <property type="match status" value="1"/>
</dbReference>
<dbReference type="Proteomes" id="UP000230008">
    <property type="component" value="Plasmid pHDA2C.1"/>
</dbReference>
<evidence type="ECO:0000313" key="2">
    <source>
        <dbReference type="EMBL" id="ATW30813.1"/>
    </source>
</evidence>
<name>A0A2D3T538_9ENTR</name>
<reference evidence="3" key="2">
    <citation type="submission" date="2017-11" db="EMBL/GenBank/DDBJ databases">
        <title>PacBio sequencing of new strain of the secondary endosymbiont Candidatus Hamiltonella defensa.</title>
        <authorList>
            <person name="Strand M.R."/>
            <person name="Oliver K."/>
        </authorList>
    </citation>
    <scope>NUCLEOTIDE SEQUENCE [LARGE SCALE GENOMIC DNA]</scope>
    <source>
        <strain evidence="3">A2C</strain>
        <plasmid evidence="3">phda2c.1</plasmid>
    </source>
</reference>
<sequence length="212" mass="24906">MRNKKTIGGALMFLTLFSYVWAGIPTLLFYATAFTMMANDHRYNPTRSQDIIFAWICWAGLIIPLTFCILRYINKRRRLAKILSVIKSDESYDPAPDNEIREMHSSAYFGIDPKRGTMLYIRLFNKKEIDIFGFNVSNWRQCELTGTNKLRLYLNSTEVPFIDIQNNHAGLLYEKLCVMRNQHYHYPYHFPGYVEDITKNLSKKMGFKMLPC</sequence>
<keyword evidence="2" id="KW-0614">Plasmid</keyword>
<evidence type="ECO:0000256" key="1">
    <source>
        <dbReference type="SAM" id="Phobius"/>
    </source>
</evidence>
<gene>
    <name evidence="2" type="ORF">BJP41_10060</name>
</gene>
<keyword evidence="1" id="KW-0472">Membrane</keyword>
<evidence type="ECO:0000313" key="3">
    <source>
        <dbReference type="Proteomes" id="UP000230008"/>
    </source>
</evidence>